<dbReference type="EMBL" id="PQIB02000007">
    <property type="protein sequence ID" value="RLN09824.1"/>
    <property type="molecule type" value="Genomic_DNA"/>
</dbReference>
<sequence>MAEAEAAGCPRHLPGQRRRRRGSACPLISQKADDFYMMTKDEKLFSGLTEAKREAQLALVMEERVFLLRLYVRLSSQMRTPNFSGMTEADRVAEAEKLRQEALEEARRLKMEGDPNEGLRHEGWARIIDFDPKRRGFYCTQCFFVDPATFDEESPLDPMRYAYTTALDEINTGETCEAVNILSVKIASLDVGFPIRVYGTVIARDCLDYKCVYIFRRSRDHCQLINSKVQLLLPTMQYSILPSSYCA</sequence>
<evidence type="ECO:0000256" key="1">
    <source>
        <dbReference type="SAM" id="MobiDB-lite"/>
    </source>
</evidence>
<evidence type="ECO:0000313" key="3">
    <source>
        <dbReference type="EMBL" id="RLN09824.1"/>
    </source>
</evidence>
<feature type="domain" description="DUF6598" evidence="2">
    <location>
        <begin position="179"/>
        <end position="234"/>
    </location>
</feature>
<dbReference type="PANTHER" id="PTHR33065">
    <property type="entry name" value="OS07G0486400 PROTEIN"/>
    <property type="match status" value="1"/>
</dbReference>
<reference evidence="4" key="1">
    <citation type="journal article" date="2019" name="Nat. Commun.">
        <title>The genome of broomcorn millet.</title>
        <authorList>
            <person name="Zou C."/>
            <person name="Miki D."/>
            <person name="Li D."/>
            <person name="Tang Q."/>
            <person name="Xiao L."/>
            <person name="Rajput S."/>
            <person name="Deng P."/>
            <person name="Jia W."/>
            <person name="Huang R."/>
            <person name="Zhang M."/>
            <person name="Sun Y."/>
            <person name="Hu J."/>
            <person name="Fu X."/>
            <person name="Schnable P.S."/>
            <person name="Li F."/>
            <person name="Zhang H."/>
            <person name="Feng B."/>
            <person name="Zhu X."/>
            <person name="Liu R."/>
            <person name="Schnable J.C."/>
            <person name="Zhu J.-K."/>
            <person name="Zhang H."/>
        </authorList>
    </citation>
    <scope>NUCLEOTIDE SEQUENCE [LARGE SCALE GENOMIC DNA]</scope>
</reference>
<name>A0A3L6RX34_PANMI</name>
<dbReference type="Proteomes" id="UP000275267">
    <property type="component" value="Unassembled WGS sequence"/>
</dbReference>
<keyword evidence="4" id="KW-1185">Reference proteome</keyword>
<protein>
    <recommendedName>
        <fullName evidence="2">DUF6598 domain-containing protein</fullName>
    </recommendedName>
</protein>
<dbReference type="OrthoDB" id="694865at2759"/>
<gene>
    <name evidence="3" type="ORF">C2845_PM11G15400</name>
</gene>
<accession>A0A3L6RX34</accession>
<dbReference type="AlphaFoldDB" id="A0A3L6RX34"/>
<evidence type="ECO:0000313" key="4">
    <source>
        <dbReference type="Proteomes" id="UP000275267"/>
    </source>
</evidence>
<dbReference type="STRING" id="4540.A0A3L6RX34"/>
<dbReference type="InterPro" id="IPR046533">
    <property type="entry name" value="DUF6598"/>
</dbReference>
<feature type="region of interest" description="Disordered" evidence="1">
    <location>
        <begin position="1"/>
        <end position="23"/>
    </location>
</feature>
<dbReference type="PANTHER" id="PTHR33065:SF64">
    <property type="entry name" value="OS05G0109100 PROTEIN"/>
    <property type="match status" value="1"/>
</dbReference>
<proteinExistence type="predicted"/>
<comment type="caution">
    <text evidence="3">The sequence shown here is derived from an EMBL/GenBank/DDBJ whole genome shotgun (WGS) entry which is preliminary data.</text>
</comment>
<evidence type="ECO:0000259" key="2">
    <source>
        <dbReference type="Pfam" id="PF20241"/>
    </source>
</evidence>
<organism evidence="3 4">
    <name type="scientific">Panicum miliaceum</name>
    <name type="common">Proso millet</name>
    <name type="synonym">Broomcorn millet</name>
    <dbReference type="NCBI Taxonomy" id="4540"/>
    <lineage>
        <taxon>Eukaryota</taxon>
        <taxon>Viridiplantae</taxon>
        <taxon>Streptophyta</taxon>
        <taxon>Embryophyta</taxon>
        <taxon>Tracheophyta</taxon>
        <taxon>Spermatophyta</taxon>
        <taxon>Magnoliopsida</taxon>
        <taxon>Liliopsida</taxon>
        <taxon>Poales</taxon>
        <taxon>Poaceae</taxon>
        <taxon>PACMAD clade</taxon>
        <taxon>Panicoideae</taxon>
        <taxon>Panicodae</taxon>
        <taxon>Paniceae</taxon>
        <taxon>Panicinae</taxon>
        <taxon>Panicum</taxon>
        <taxon>Panicum sect. Panicum</taxon>
    </lineage>
</organism>
<dbReference type="Pfam" id="PF20241">
    <property type="entry name" value="DUF6598"/>
    <property type="match status" value="1"/>
</dbReference>